<evidence type="ECO:0000256" key="12">
    <source>
        <dbReference type="RuleBase" id="RU362085"/>
    </source>
</evidence>
<dbReference type="CDD" id="cd00984">
    <property type="entry name" value="DnaB_C"/>
    <property type="match status" value="1"/>
</dbReference>
<dbReference type="AlphaFoldDB" id="A0A1G2CLD5"/>
<dbReference type="SMART" id="SM00382">
    <property type="entry name" value="AAA"/>
    <property type="match status" value="1"/>
</dbReference>
<keyword evidence="6 12" id="KW-0347">Helicase</keyword>
<dbReference type="Pfam" id="PF03796">
    <property type="entry name" value="DnaB_C"/>
    <property type="match status" value="1"/>
</dbReference>
<dbReference type="InterPro" id="IPR007692">
    <property type="entry name" value="DNA_helicase_DnaB"/>
</dbReference>
<dbReference type="PROSITE" id="PS51199">
    <property type="entry name" value="SF4_HELICASE"/>
    <property type="match status" value="1"/>
</dbReference>
<comment type="similarity">
    <text evidence="1 12">Belongs to the helicase family. DnaB subfamily.</text>
</comment>
<evidence type="ECO:0000313" key="14">
    <source>
        <dbReference type="EMBL" id="OGZ02206.1"/>
    </source>
</evidence>
<evidence type="ECO:0000259" key="13">
    <source>
        <dbReference type="PROSITE" id="PS51199"/>
    </source>
</evidence>
<gene>
    <name evidence="14" type="ORF">A2390_01980</name>
</gene>
<dbReference type="GO" id="GO:0043139">
    <property type="term" value="F:5'-3' DNA helicase activity"/>
    <property type="evidence" value="ECO:0007669"/>
    <property type="project" value="UniProtKB-EC"/>
</dbReference>
<dbReference type="InterPro" id="IPR027417">
    <property type="entry name" value="P-loop_NTPase"/>
</dbReference>
<evidence type="ECO:0000256" key="2">
    <source>
        <dbReference type="ARBA" id="ARBA00022515"/>
    </source>
</evidence>
<comment type="function">
    <text evidence="12">The main replicative DNA helicase, it participates in initiation and elongation during chromosome replication. Travels ahead of the DNA replisome, separating dsDNA into templates for DNA synthesis. A processive ATP-dependent 5'-3' DNA helicase it has DNA-dependent ATPase activity.</text>
</comment>
<evidence type="ECO:0000256" key="11">
    <source>
        <dbReference type="NCBIfam" id="TIGR00665"/>
    </source>
</evidence>
<accession>A0A1G2CLD5</accession>
<dbReference type="InterPro" id="IPR036185">
    <property type="entry name" value="DNA_heli_DnaB-like_N_sf"/>
</dbReference>
<dbReference type="SUPFAM" id="SSF52540">
    <property type="entry name" value="P-loop containing nucleoside triphosphate hydrolases"/>
    <property type="match status" value="1"/>
</dbReference>
<feature type="domain" description="SF4 helicase" evidence="13">
    <location>
        <begin position="179"/>
        <end position="447"/>
    </location>
</feature>
<evidence type="ECO:0000256" key="8">
    <source>
        <dbReference type="ARBA" id="ARBA00023125"/>
    </source>
</evidence>
<dbReference type="Pfam" id="PF00772">
    <property type="entry name" value="DnaB"/>
    <property type="match status" value="1"/>
</dbReference>
<dbReference type="NCBIfam" id="TIGR00665">
    <property type="entry name" value="DnaB"/>
    <property type="match status" value="1"/>
</dbReference>
<dbReference type="InterPro" id="IPR007694">
    <property type="entry name" value="DNA_helicase_DnaB-like_C"/>
</dbReference>
<name>A0A1G2CLD5_9BACT</name>
<keyword evidence="7 12" id="KW-0067">ATP-binding</keyword>
<dbReference type="InterPro" id="IPR003593">
    <property type="entry name" value="AAA+_ATPase"/>
</dbReference>
<keyword evidence="4 12" id="KW-0547">Nucleotide-binding</keyword>
<dbReference type="GO" id="GO:0006269">
    <property type="term" value="P:DNA replication, synthesis of primer"/>
    <property type="evidence" value="ECO:0007669"/>
    <property type="project" value="UniProtKB-UniRule"/>
</dbReference>
<sequence>MAQDKIKIPPQNLEAEKIVLGSLLIDKNAIYKIADILDYKDFYNPIHEKIYHAIFELFGKNQPIDILTLSNFFKEKGDLSAIGGSAFLTELVNSVATSSHVEHYATIVKEKKILRDLIDLSSFIGESVFNSSDTVDELVDRIEQKIVSVSQKSIVQKLVNIRDELKEAFERIEKLHAGGSNALRGVPTGFAKLDSLLSGLQKSDLIILGARPSMGKTSLALDIARNAAFSSNIPIGVFSLEMSREQVVDRFISAESSVPLWRLRTGRISDDMEFEMIQGALDRLSHSPIFIDDTPSPSILQIRAMARRLQMEHGLGLIIVDYLQLITARTRSDNLVQQITEVSHGLKALARELSVPVLALAQLSRSVEQRDTRIPRLSDLRDSGSIEQDADIVLFIYRKDRDKSDVPEEEKNTAEIIIAKHRNGPLGSVKLKFDQEKASFSNIDEIHIPENDII</sequence>
<dbReference type="Gene3D" id="3.40.50.300">
    <property type="entry name" value="P-loop containing nucleotide triphosphate hydrolases"/>
    <property type="match status" value="1"/>
</dbReference>
<dbReference type="SUPFAM" id="SSF48024">
    <property type="entry name" value="N-terminal domain of DnaB helicase"/>
    <property type="match status" value="1"/>
</dbReference>
<dbReference type="Proteomes" id="UP000178599">
    <property type="component" value="Unassembled WGS sequence"/>
</dbReference>
<evidence type="ECO:0000256" key="5">
    <source>
        <dbReference type="ARBA" id="ARBA00022801"/>
    </source>
</evidence>
<dbReference type="PANTHER" id="PTHR30153:SF2">
    <property type="entry name" value="REPLICATIVE DNA HELICASE"/>
    <property type="match status" value="1"/>
</dbReference>
<keyword evidence="5 12" id="KW-0378">Hydrolase</keyword>
<proteinExistence type="inferred from homology"/>
<dbReference type="InterPro" id="IPR016136">
    <property type="entry name" value="DNA_helicase_N/primase_C"/>
</dbReference>
<dbReference type="GO" id="GO:0005829">
    <property type="term" value="C:cytosol"/>
    <property type="evidence" value="ECO:0007669"/>
    <property type="project" value="TreeGrafter"/>
</dbReference>
<keyword evidence="9" id="KW-0413">Isomerase</keyword>
<dbReference type="GO" id="GO:0003677">
    <property type="term" value="F:DNA binding"/>
    <property type="evidence" value="ECO:0007669"/>
    <property type="project" value="UniProtKB-UniRule"/>
</dbReference>
<keyword evidence="2 12" id="KW-0639">Primosome</keyword>
<protein>
    <recommendedName>
        <fullName evidence="11 12">Replicative DNA helicase</fullName>
        <ecNumber evidence="11 12">5.6.2.3</ecNumber>
    </recommendedName>
</protein>
<dbReference type="GO" id="GO:0005524">
    <property type="term" value="F:ATP binding"/>
    <property type="evidence" value="ECO:0007669"/>
    <property type="project" value="UniProtKB-UniRule"/>
</dbReference>
<comment type="caution">
    <text evidence="14">The sequence shown here is derived from an EMBL/GenBank/DDBJ whole genome shotgun (WGS) entry which is preliminary data.</text>
</comment>
<dbReference type="Gene3D" id="1.10.860.10">
    <property type="entry name" value="DNAb Helicase, Chain A"/>
    <property type="match status" value="1"/>
</dbReference>
<dbReference type="FunFam" id="1.10.860.10:FF:000001">
    <property type="entry name" value="Replicative DNA helicase"/>
    <property type="match status" value="1"/>
</dbReference>
<dbReference type="InterPro" id="IPR007693">
    <property type="entry name" value="DNA_helicase_DnaB-like_N"/>
</dbReference>
<evidence type="ECO:0000256" key="1">
    <source>
        <dbReference type="ARBA" id="ARBA00008428"/>
    </source>
</evidence>
<reference evidence="14 15" key="1">
    <citation type="journal article" date="2016" name="Nat. Commun.">
        <title>Thousands of microbial genomes shed light on interconnected biogeochemical processes in an aquifer system.</title>
        <authorList>
            <person name="Anantharaman K."/>
            <person name="Brown C.T."/>
            <person name="Hug L.A."/>
            <person name="Sharon I."/>
            <person name="Castelle C.J."/>
            <person name="Probst A.J."/>
            <person name="Thomas B.C."/>
            <person name="Singh A."/>
            <person name="Wilkins M.J."/>
            <person name="Karaoz U."/>
            <person name="Brodie E.L."/>
            <person name="Williams K.H."/>
            <person name="Hubbard S.S."/>
            <person name="Banfield J.F."/>
        </authorList>
    </citation>
    <scope>NUCLEOTIDE SEQUENCE [LARGE SCALE GENOMIC DNA]</scope>
</reference>
<dbReference type="EMBL" id="MHLE01000039">
    <property type="protein sequence ID" value="OGZ02206.1"/>
    <property type="molecule type" value="Genomic_DNA"/>
</dbReference>
<evidence type="ECO:0000256" key="10">
    <source>
        <dbReference type="ARBA" id="ARBA00048954"/>
    </source>
</evidence>
<evidence type="ECO:0000256" key="6">
    <source>
        <dbReference type="ARBA" id="ARBA00022806"/>
    </source>
</evidence>
<evidence type="ECO:0000256" key="3">
    <source>
        <dbReference type="ARBA" id="ARBA00022705"/>
    </source>
</evidence>
<comment type="catalytic activity">
    <reaction evidence="10 12">
        <text>ATP + H2O = ADP + phosphate + H(+)</text>
        <dbReference type="Rhea" id="RHEA:13065"/>
        <dbReference type="ChEBI" id="CHEBI:15377"/>
        <dbReference type="ChEBI" id="CHEBI:15378"/>
        <dbReference type="ChEBI" id="CHEBI:30616"/>
        <dbReference type="ChEBI" id="CHEBI:43474"/>
        <dbReference type="ChEBI" id="CHEBI:456216"/>
        <dbReference type="EC" id="5.6.2.3"/>
    </reaction>
</comment>
<evidence type="ECO:0000313" key="15">
    <source>
        <dbReference type="Proteomes" id="UP000178599"/>
    </source>
</evidence>
<organism evidence="14 15">
    <name type="scientific">Candidatus Liptonbacteria bacterium RIFOXYB1_FULL_36_10</name>
    <dbReference type="NCBI Taxonomy" id="1798654"/>
    <lineage>
        <taxon>Bacteria</taxon>
        <taxon>Candidatus Liptoniibacteriota</taxon>
    </lineage>
</organism>
<dbReference type="GO" id="GO:1990077">
    <property type="term" value="C:primosome complex"/>
    <property type="evidence" value="ECO:0007669"/>
    <property type="project" value="UniProtKB-UniRule"/>
</dbReference>
<evidence type="ECO:0000256" key="7">
    <source>
        <dbReference type="ARBA" id="ARBA00022840"/>
    </source>
</evidence>
<keyword evidence="8 12" id="KW-0238">DNA-binding</keyword>
<dbReference type="PANTHER" id="PTHR30153">
    <property type="entry name" value="REPLICATIVE DNA HELICASE DNAB"/>
    <property type="match status" value="1"/>
</dbReference>
<dbReference type="GO" id="GO:0016887">
    <property type="term" value="F:ATP hydrolysis activity"/>
    <property type="evidence" value="ECO:0007669"/>
    <property type="project" value="RHEA"/>
</dbReference>
<evidence type="ECO:0000256" key="4">
    <source>
        <dbReference type="ARBA" id="ARBA00022741"/>
    </source>
</evidence>
<dbReference type="EC" id="5.6.2.3" evidence="11 12"/>
<keyword evidence="3 12" id="KW-0235">DNA replication</keyword>
<evidence type="ECO:0000256" key="9">
    <source>
        <dbReference type="ARBA" id="ARBA00023235"/>
    </source>
</evidence>